<dbReference type="EMBL" id="OB680529">
    <property type="protein sequence ID" value="CAD7236627.1"/>
    <property type="molecule type" value="Genomic_DNA"/>
</dbReference>
<sequence>MKNDTKPFERLLSSSCSSPLLLLLLSLTCVWSSDEGLPEWILTTPEASTDDGVLDFVSLTESDWSSSESAVINPLLAAYDLGKAARSDRSPHVSQRGFSNIHGSTYFNGELCLLILRRAQYITCITTDAVDRAVLTVLGGPSEDELPKPPLVENISDKYISQIAVIVLKVTRALATQ</sequence>
<proteinExistence type="predicted"/>
<reference evidence="1" key="1">
    <citation type="submission" date="2020-11" db="EMBL/GenBank/DDBJ databases">
        <authorList>
            <person name="Tran Van P."/>
        </authorList>
    </citation>
    <scope>NUCLEOTIDE SEQUENCE</scope>
</reference>
<dbReference type="AlphaFoldDB" id="A0A7R8ZTP6"/>
<name>A0A7R8ZTP6_9CRUS</name>
<accession>A0A7R8ZTP6</accession>
<organism evidence="1">
    <name type="scientific">Cyprideis torosa</name>
    <dbReference type="NCBI Taxonomy" id="163714"/>
    <lineage>
        <taxon>Eukaryota</taxon>
        <taxon>Metazoa</taxon>
        <taxon>Ecdysozoa</taxon>
        <taxon>Arthropoda</taxon>
        <taxon>Crustacea</taxon>
        <taxon>Oligostraca</taxon>
        <taxon>Ostracoda</taxon>
        <taxon>Podocopa</taxon>
        <taxon>Podocopida</taxon>
        <taxon>Cytherocopina</taxon>
        <taxon>Cytheroidea</taxon>
        <taxon>Cytherideidae</taxon>
        <taxon>Cyprideis</taxon>
    </lineage>
</organism>
<protein>
    <submittedName>
        <fullName evidence="1">Uncharacterized protein</fullName>
    </submittedName>
</protein>
<gene>
    <name evidence="1" type="ORF">CTOB1V02_LOCUS14442</name>
</gene>
<feature type="non-terminal residue" evidence="1">
    <location>
        <position position="1"/>
    </location>
</feature>
<evidence type="ECO:0000313" key="1">
    <source>
        <dbReference type="EMBL" id="CAD7236627.1"/>
    </source>
</evidence>